<protein>
    <submittedName>
        <fullName evidence="2">Dihydrofolate reductase family protein</fullName>
    </submittedName>
</protein>
<dbReference type="InterPro" id="IPR024072">
    <property type="entry name" value="DHFR-like_dom_sf"/>
</dbReference>
<keyword evidence="3" id="KW-1185">Reference proteome</keyword>
<evidence type="ECO:0000259" key="1">
    <source>
        <dbReference type="Pfam" id="PF01872"/>
    </source>
</evidence>
<dbReference type="Proteomes" id="UP001147700">
    <property type="component" value="Unassembled WGS sequence"/>
</dbReference>
<feature type="domain" description="Bacterial bifunctional deaminase-reductase C-terminal" evidence="1">
    <location>
        <begin position="2"/>
        <end position="160"/>
    </location>
</feature>
<sequence>MHVVVHVAVSLDGATTGFEPDLRVFYALAEQFHEDVTLTGADTILAQDLAQAPQPGPNADGPLLLVTDRRSRIDARTLDRLRNAGHWRDARVLTDLGELEGGIVRVDSGGALTGALLQADLVDEVSLLVHPVVAAGGKRWCGDAPARTFELREATALDGGLAWLRLTCVREGSAASPCAGSPGR</sequence>
<dbReference type="RefSeq" id="WP_202956662.1">
    <property type="nucleotide sequence ID" value="NZ_JAPCID010000022.1"/>
</dbReference>
<dbReference type="Pfam" id="PF01872">
    <property type="entry name" value="RibD_C"/>
    <property type="match status" value="1"/>
</dbReference>
<dbReference type="InterPro" id="IPR002734">
    <property type="entry name" value="RibDG_C"/>
</dbReference>
<evidence type="ECO:0000313" key="3">
    <source>
        <dbReference type="Proteomes" id="UP001147700"/>
    </source>
</evidence>
<evidence type="ECO:0000313" key="2">
    <source>
        <dbReference type="EMBL" id="MDA0139132.1"/>
    </source>
</evidence>
<proteinExistence type="predicted"/>
<organism evidence="2 3">
    <name type="scientific">Solirubrobacter deserti</name>
    <dbReference type="NCBI Taxonomy" id="2282478"/>
    <lineage>
        <taxon>Bacteria</taxon>
        <taxon>Bacillati</taxon>
        <taxon>Actinomycetota</taxon>
        <taxon>Thermoleophilia</taxon>
        <taxon>Solirubrobacterales</taxon>
        <taxon>Solirubrobacteraceae</taxon>
        <taxon>Solirubrobacter</taxon>
    </lineage>
</organism>
<dbReference type="SUPFAM" id="SSF53597">
    <property type="entry name" value="Dihydrofolate reductase-like"/>
    <property type="match status" value="1"/>
</dbReference>
<dbReference type="EMBL" id="JAPCID010000022">
    <property type="protein sequence ID" value="MDA0139132.1"/>
    <property type="molecule type" value="Genomic_DNA"/>
</dbReference>
<reference evidence="2" key="1">
    <citation type="submission" date="2022-10" db="EMBL/GenBank/DDBJ databases">
        <title>The WGS of Solirubrobacter sp. CPCC 204708.</title>
        <authorList>
            <person name="Jiang Z."/>
        </authorList>
    </citation>
    <scope>NUCLEOTIDE SEQUENCE</scope>
    <source>
        <strain evidence="2">CPCC 204708</strain>
    </source>
</reference>
<dbReference type="Gene3D" id="3.40.430.10">
    <property type="entry name" value="Dihydrofolate Reductase, subunit A"/>
    <property type="match status" value="1"/>
</dbReference>
<accession>A0ABT4RKR0</accession>
<name>A0ABT4RKR0_9ACTN</name>
<gene>
    <name evidence="2" type="ORF">OJ962_16645</name>
</gene>
<comment type="caution">
    <text evidence="2">The sequence shown here is derived from an EMBL/GenBank/DDBJ whole genome shotgun (WGS) entry which is preliminary data.</text>
</comment>